<evidence type="ECO:0000313" key="2">
    <source>
        <dbReference type="EMBL" id="ACI17712.1"/>
    </source>
</evidence>
<name>B5Y7X2_COPPD</name>
<dbReference type="CDD" id="cd02028">
    <property type="entry name" value="UMPK_like"/>
    <property type="match status" value="1"/>
</dbReference>
<evidence type="ECO:0000259" key="1">
    <source>
        <dbReference type="SMART" id="SM00382"/>
    </source>
</evidence>
<proteinExistence type="predicted"/>
<dbReference type="InterPro" id="IPR003593">
    <property type="entry name" value="AAA+_ATPase"/>
</dbReference>
<dbReference type="AlphaFoldDB" id="B5Y7X2"/>
<dbReference type="Pfam" id="PF00485">
    <property type="entry name" value="PRK"/>
    <property type="match status" value="1"/>
</dbReference>
<dbReference type="GO" id="GO:0005524">
    <property type="term" value="F:ATP binding"/>
    <property type="evidence" value="ECO:0007669"/>
    <property type="project" value="InterPro"/>
</dbReference>
<dbReference type="GO" id="GO:0004849">
    <property type="term" value="F:uridine kinase activity"/>
    <property type="evidence" value="ECO:0007669"/>
    <property type="project" value="UniProtKB-EC"/>
</dbReference>
<dbReference type="STRING" id="309798.COPRO5265_0511"/>
<dbReference type="EC" id="2.7.1.48" evidence="2"/>
<dbReference type="Gene3D" id="3.40.50.300">
    <property type="entry name" value="P-loop containing nucleotide triphosphate hydrolases"/>
    <property type="match status" value="1"/>
</dbReference>
<dbReference type="InterPro" id="IPR027417">
    <property type="entry name" value="P-loop_NTPase"/>
</dbReference>
<dbReference type="Proteomes" id="UP000001732">
    <property type="component" value="Chromosome"/>
</dbReference>
<sequence>MTHYLSVEGLFKLEVTHGGPFWEAIKAKQDCLTLLEKEEAVAIHVGEDILPLQAPVLSDGALRLVRRGTVLGQRIAERSSMFVVGMAAYRLFGKKYMEVKYSYGSGIFCSMDEPLKDEEIKALKQEVQKLIEEDIPIKWSVVNVGAEIPSSMFVRGVKSLTKYRNVKHQLFYGEDYGEVSWLPLLPSTGMVKGINLINYAPGFVVVPEDRQFEEIPKLFQAFFEYDQWLKVLGISDVGDINALTQGREITELIKVAEALHEKRVSYIADEIKKKEAKLILVAGPSSSGKTSFSHRLAVQLRVNGLRPINMGTDDYFLPRELTPRDEAGNYDFDSLEAVDLETLVQDINQLLNGEEIEVKKYDFVRGARITQEKKLKLPENGVLILEGIHALNPRTTQGVPAHVKYKVYVSALAHLNLDEVNRTYTTDARLIRRMVRDSFYRAYLAEETLRQWPSVRRGEDKYIFPYQQEADAFFNSALPYELLVLKPFADPLLSQIPETVKEYPDAWRLKTLLSYFETCPSAYVPSTSILREFIGGSAFDVY</sequence>
<dbReference type="SUPFAM" id="SSF52540">
    <property type="entry name" value="P-loop containing nucleoside triphosphate hydrolases"/>
    <property type="match status" value="1"/>
</dbReference>
<keyword evidence="2" id="KW-0418">Kinase</keyword>
<dbReference type="SUPFAM" id="SSF55186">
    <property type="entry name" value="ThrRS/AlaRS common domain"/>
    <property type="match status" value="1"/>
</dbReference>
<reference evidence="3" key="1">
    <citation type="submission" date="2008-08" db="EMBL/GenBank/DDBJ databases">
        <title>The complete genome sequence of Coprothermobacter proteolyticus strain ATCC 5245 / DSM 5265 / BT.</title>
        <authorList>
            <person name="Dodson R.J."/>
            <person name="Durkin A.S."/>
            <person name="Wu M."/>
            <person name="Eisen J."/>
            <person name="Sutton G."/>
        </authorList>
    </citation>
    <scope>NUCLEOTIDE SEQUENCE [LARGE SCALE GENOMIC DNA]</scope>
    <source>
        <strain evidence="3">ATCC 35245 / DSM 5265 / OCM 4 / BT</strain>
    </source>
</reference>
<reference evidence="2 3" key="2">
    <citation type="journal article" date="2014" name="Genome Announc.">
        <title>Complete Genome Sequence of Coprothermobacter proteolyticus DSM 5265.</title>
        <authorList>
            <person name="Alexiev A."/>
            <person name="Coil D.A."/>
            <person name="Badger J.H."/>
            <person name="Enticknap J."/>
            <person name="Ward N."/>
            <person name="Robb F.T."/>
            <person name="Eisen J.A."/>
        </authorList>
    </citation>
    <scope>NUCLEOTIDE SEQUENCE [LARGE SCALE GENOMIC DNA]</scope>
    <source>
        <strain evidence="3">ATCC 35245 / DSM 5265 / OCM 4 / BT</strain>
    </source>
</reference>
<dbReference type="KEGG" id="cpo:COPRO5265_0511"/>
<dbReference type="EMBL" id="CP001145">
    <property type="protein sequence ID" value="ACI17712.1"/>
    <property type="molecule type" value="Genomic_DNA"/>
</dbReference>
<evidence type="ECO:0000313" key="3">
    <source>
        <dbReference type="Proteomes" id="UP000001732"/>
    </source>
</evidence>
<gene>
    <name evidence="2" type="ordered locus">COPRO5265_0511</name>
</gene>
<keyword evidence="2" id="KW-0808">Transferase</keyword>
<dbReference type="SMART" id="SM00382">
    <property type="entry name" value="AAA"/>
    <property type="match status" value="1"/>
</dbReference>
<dbReference type="Gene3D" id="3.30.980.10">
    <property type="entry name" value="Threonyl-trna Synthetase, Chain A, domain 2"/>
    <property type="match status" value="1"/>
</dbReference>
<dbReference type="HOGENOM" id="CLU_023775_1_0_9"/>
<organism evidence="2 3">
    <name type="scientific">Coprothermobacter proteolyticus (strain ATCC 35245 / DSM 5265 / OCM 4 / BT)</name>
    <dbReference type="NCBI Taxonomy" id="309798"/>
    <lineage>
        <taxon>Bacteria</taxon>
        <taxon>Pseudomonadati</taxon>
        <taxon>Coprothermobacterota</taxon>
        <taxon>Coprothermobacteria</taxon>
        <taxon>Coprothermobacterales</taxon>
        <taxon>Coprothermobacteraceae</taxon>
        <taxon>Coprothermobacter</taxon>
    </lineage>
</organism>
<dbReference type="eggNOG" id="COG0572">
    <property type="taxonomic scope" value="Bacteria"/>
</dbReference>
<keyword evidence="3" id="KW-1185">Reference proteome</keyword>
<dbReference type="InterPro" id="IPR006083">
    <property type="entry name" value="PRK/URK"/>
</dbReference>
<accession>B5Y7X2</accession>
<dbReference type="PANTHER" id="PTHR10285">
    <property type="entry name" value="URIDINE KINASE"/>
    <property type="match status" value="1"/>
</dbReference>
<protein>
    <submittedName>
        <fullName evidence="2">Uridine kinase</fullName>
        <ecNumber evidence="2">2.7.1.48</ecNumber>
    </submittedName>
</protein>
<feature type="domain" description="AAA+ ATPase" evidence="1">
    <location>
        <begin position="275"/>
        <end position="444"/>
    </location>
</feature>
<dbReference type="InterPro" id="IPR018163">
    <property type="entry name" value="Thr/Ala-tRNA-synth_IIc_edit"/>
</dbReference>
<dbReference type="OrthoDB" id="9764644at2"/>